<keyword evidence="2" id="KW-1185">Reference proteome</keyword>
<reference evidence="1 2" key="1">
    <citation type="submission" date="2019-06" db="EMBL/GenBank/DDBJ databases">
        <title>Sequencing the genomes of 1000 actinobacteria strains.</title>
        <authorList>
            <person name="Klenk H.-P."/>
        </authorList>
    </citation>
    <scope>NUCLEOTIDE SEQUENCE [LARGE SCALE GENOMIC DNA]</scope>
    <source>
        <strain evidence="1 2">DSM 103495</strain>
    </source>
</reference>
<dbReference type="OrthoDB" id="4546614at2"/>
<dbReference type="Proteomes" id="UP000316331">
    <property type="component" value="Unassembled WGS sequence"/>
</dbReference>
<gene>
    <name evidence="1" type="ORF">FB390_5347</name>
</gene>
<protein>
    <submittedName>
        <fullName evidence="1">Uncharacterized protein</fullName>
    </submittedName>
</protein>
<evidence type="ECO:0000313" key="2">
    <source>
        <dbReference type="Proteomes" id="UP000316331"/>
    </source>
</evidence>
<accession>A0A543FIM2</accession>
<dbReference type="AlphaFoldDB" id="A0A543FIM2"/>
<comment type="caution">
    <text evidence="1">The sequence shown here is derived from an EMBL/GenBank/DDBJ whole genome shotgun (WGS) entry which is preliminary data.</text>
</comment>
<sequence>MRADPSRPTDDPDPAAVRTEFDAAAPEHPFLELARGERDWIRARRLPDGMYELQHCRGEDARRFELYTSDHCLVRDLLCGWLDDAPGWSEAAVWSPVDPAIEELERVRSELAGLLGGLTVLDDLGTGLDLALARADELMGELDAAALELPGQP</sequence>
<organism evidence="1 2">
    <name type="scientific">Nocardia bhagyanarayanae</name>
    <dbReference type="NCBI Taxonomy" id="1215925"/>
    <lineage>
        <taxon>Bacteria</taxon>
        <taxon>Bacillati</taxon>
        <taxon>Actinomycetota</taxon>
        <taxon>Actinomycetes</taxon>
        <taxon>Mycobacteriales</taxon>
        <taxon>Nocardiaceae</taxon>
        <taxon>Nocardia</taxon>
    </lineage>
</organism>
<proteinExistence type="predicted"/>
<dbReference type="EMBL" id="VFPG01000001">
    <property type="protein sequence ID" value="TQM33612.1"/>
    <property type="molecule type" value="Genomic_DNA"/>
</dbReference>
<dbReference type="RefSeq" id="WP_141811356.1">
    <property type="nucleotide sequence ID" value="NZ_VFPG01000001.1"/>
</dbReference>
<evidence type="ECO:0000313" key="1">
    <source>
        <dbReference type="EMBL" id="TQM33612.1"/>
    </source>
</evidence>
<name>A0A543FIM2_9NOCA</name>